<evidence type="ECO:0000256" key="2">
    <source>
        <dbReference type="ARBA" id="ARBA00022475"/>
    </source>
</evidence>
<proteinExistence type="inferred from homology"/>
<sequence length="518" mass="58074">MKKLLVLIGLLLAAAGALALAFTPDILSLIIIGLMCLILLLGFGFGMTPTLLYIDGLRTARANIEGLRDVSASTPWVALQQLEYFFHQKTLDGLFELYRAKVSEQQKNDQIVSDIEDTINEEALALRSWQSVVSQIPGTMTALGLLGTFLGLVLGISSISFSSVDATILSIQTVLRGIDVAFYTSIVGVIFSILFNLFYKLLWNLLVRELGLFVESFHLYILPNTAEQTRLRRGKEIQLILERLDRLPKKQGYMPAAAAAASLDPGNELRMMPEIREGLKNGEFIFYIQPICDLNTRAVIGGEALMRWEHGEFGLVPLDDFIPVVEANGFITKLDQYIWESVCKTIRGWIDAGLRPVPISINISKTDLMAIDLIQFFKDLVHKYRIPPRYLELEMAENAYLQCEEAARDVGDALRQVGFRLTIDGCRDDFMGLMALKDSKTDAFKLDLRYFSDESRRGAEKLQAALDQARKFHLPVIASGIENSEQMTVLRRAGCTAGQGYYLHKPMSLQEFEKLVKL</sequence>
<gene>
    <name evidence="9" type="ORF">JCM17207_08810</name>
</gene>
<evidence type="ECO:0000256" key="6">
    <source>
        <dbReference type="RuleBase" id="RU004057"/>
    </source>
</evidence>
<dbReference type="EMBL" id="BQKV01000027">
    <property type="protein sequence ID" value="GJN64256.1"/>
    <property type="molecule type" value="Genomic_DNA"/>
</dbReference>
<comment type="subcellular location">
    <subcellularLocation>
        <location evidence="1">Cell membrane</location>
        <topology evidence="1">Multi-pass membrane protein</topology>
    </subcellularLocation>
    <subcellularLocation>
        <location evidence="6">Membrane</location>
        <topology evidence="6">Multi-pass membrane protein</topology>
    </subcellularLocation>
</comment>
<keyword evidence="6" id="KW-0813">Transport</keyword>
<dbReference type="PANTHER" id="PTHR33121:SF79">
    <property type="entry name" value="CYCLIC DI-GMP PHOSPHODIESTERASE PDED-RELATED"/>
    <property type="match status" value="1"/>
</dbReference>
<dbReference type="InterPro" id="IPR001633">
    <property type="entry name" value="EAL_dom"/>
</dbReference>
<evidence type="ECO:0000259" key="8">
    <source>
        <dbReference type="PROSITE" id="PS50883"/>
    </source>
</evidence>
<evidence type="ECO:0000313" key="10">
    <source>
        <dbReference type="Proteomes" id="UP001055185"/>
    </source>
</evidence>
<organism evidence="9 10">
    <name type="scientific">Faecalibacterium gallinarum</name>
    <dbReference type="NCBI Taxonomy" id="2903556"/>
    <lineage>
        <taxon>Bacteria</taxon>
        <taxon>Bacillati</taxon>
        <taxon>Bacillota</taxon>
        <taxon>Clostridia</taxon>
        <taxon>Eubacteriales</taxon>
        <taxon>Oscillospiraceae</taxon>
        <taxon>Faecalibacterium</taxon>
    </lineage>
</organism>
<evidence type="ECO:0000256" key="5">
    <source>
        <dbReference type="ARBA" id="ARBA00023136"/>
    </source>
</evidence>
<dbReference type="SUPFAM" id="SSF141868">
    <property type="entry name" value="EAL domain-like"/>
    <property type="match status" value="1"/>
</dbReference>
<evidence type="ECO:0000256" key="3">
    <source>
        <dbReference type="ARBA" id="ARBA00022692"/>
    </source>
</evidence>
<dbReference type="RefSeq" id="WP_238316488.1">
    <property type="nucleotide sequence ID" value="NZ_BQKV01000027.1"/>
</dbReference>
<dbReference type="Pfam" id="PF00563">
    <property type="entry name" value="EAL"/>
    <property type="match status" value="1"/>
</dbReference>
<dbReference type="InterPro" id="IPR002898">
    <property type="entry name" value="MotA_ExbB_proton_chnl"/>
</dbReference>
<keyword evidence="4 7" id="KW-1133">Transmembrane helix</keyword>
<dbReference type="AlphaFoldDB" id="A0AA37IXS8"/>
<dbReference type="SMART" id="SM00052">
    <property type="entry name" value="EAL"/>
    <property type="match status" value="1"/>
</dbReference>
<keyword evidence="3 7" id="KW-0812">Transmembrane</keyword>
<accession>A0AA37IXS8</accession>
<evidence type="ECO:0000256" key="1">
    <source>
        <dbReference type="ARBA" id="ARBA00004651"/>
    </source>
</evidence>
<feature type="transmembrane region" description="Helical" evidence="7">
    <location>
        <begin position="29"/>
        <end position="54"/>
    </location>
</feature>
<evidence type="ECO:0000256" key="4">
    <source>
        <dbReference type="ARBA" id="ARBA00022989"/>
    </source>
</evidence>
<keyword evidence="6" id="KW-0653">Protein transport</keyword>
<keyword evidence="10" id="KW-1185">Reference proteome</keyword>
<dbReference type="CDD" id="cd01948">
    <property type="entry name" value="EAL"/>
    <property type="match status" value="1"/>
</dbReference>
<dbReference type="InterPro" id="IPR035919">
    <property type="entry name" value="EAL_sf"/>
</dbReference>
<dbReference type="Gene3D" id="3.20.20.450">
    <property type="entry name" value="EAL domain"/>
    <property type="match status" value="1"/>
</dbReference>
<evidence type="ECO:0000256" key="7">
    <source>
        <dbReference type="SAM" id="Phobius"/>
    </source>
</evidence>
<dbReference type="PROSITE" id="PS50883">
    <property type="entry name" value="EAL"/>
    <property type="match status" value="1"/>
</dbReference>
<dbReference type="GO" id="GO:0071111">
    <property type="term" value="F:cyclic-guanylate-specific phosphodiesterase activity"/>
    <property type="evidence" value="ECO:0007669"/>
    <property type="project" value="InterPro"/>
</dbReference>
<comment type="caution">
    <text evidence="9">The sequence shown here is derived from an EMBL/GenBank/DDBJ whole genome shotgun (WGS) entry which is preliminary data.</text>
</comment>
<name>A0AA37IXS8_9FIRM</name>
<reference evidence="9" key="1">
    <citation type="journal article" date="2022" name="Int. J. Syst. Evol. Microbiol.">
        <title>Genome-based, phenotypic and chemotaxonomic classification of Faecalibacterium strains: proposal of three novel species Faecalibacterium duncaniae sp. nov., Faecalibacterium hattorii sp. nov. and Faecalibacterium gallinarum sp. nov. .</title>
        <authorList>
            <person name="Sakamoto M."/>
            <person name="Sakurai N."/>
            <person name="Tanno H."/>
            <person name="Iino T."/>
            <person name="Ohkuma M."/>
            <person name="Endo A."/>
        </authorList>
    </citation>
    <scope>NUCLEOTIDE SEQUENCE</scope>
    <source>
        <strain evidence="9">JCM 17207</strain>
    </source>
</reference>
<dbReference type="GO" id="GO:0015031">
    <property type="term" value="P:protein transport"/>
    <property type="evidence" value="ECO:0007669"/>
    <property type="project" value="UniProtKB-KW"/>
</dbReference>
<keyword evidence="2" id="KW-1003">Cell membrane</keyword>
<feature type="transmembrane region" description="Helical" evidence="7">
    <location>
        <begin position="180"/>
        <end position="199"/>
    </location>
</feature>
<evidence type="ECO:0000313" key="9">
    <source>
        <dbReference type="EMBL" id="GJN64256.1"/>
    </source>
</evidence>
<dbReference type="Pfam" id="PF01618">
    <property type="entry name" value="MotA_ExbB"/>
    <property type="match status" value="1"/>
</dbReference>
<dbReference type="GO" id="GO:0005886">
    <property type="term" value="C:plasma membrane"/>
    <property type="evidence" value="ECO:0007669"/>
    <property type="project" value="UniProtKB-SubCell"/>
</dbReference>
<protein>
    <recommendedName>
        <fullName evidence="8">EAL domain-containing protein</fullName>
    </recommendedName>
</protein>
<dbReference type="InterPro" id="IPR050706">
    <property type="entry name" value="Cyclic-di-GMP_PDE-like"/>
</dbReference>
<dbReference type="PANTHER" id="PTHR33121">
    <property type="entry name" value="CYCLIC DI-GMP PHOSPHODIESTERASE PDEF"/>
    <property type="match status" value="1"/>
</dbReference>
<feature type="transmembrane region" description="Helical" evidence="7">
    <location>
        <begin position="140"/>
        <end position="160"/>
    </location>
</feature>
<feature type="domain" description="EAL" evidence="8">
    <location>
        <begin position="268"/>
        <end position="518"/>
    </location>
</feature>
<keyword evidence="5 7" id="KW-0472">Membrane</keyword>
<dbReference type="Proteomes" id="UP001055185">
    <property type="component" value="Unassembled WGS sequence"/>
</dbReference>
<comment type="similarity">
    <text evidence="6">Belongs to the exbB/tolQ family.</text>
</comment>